<evidence type="ECO:0000256" key="1">
    <source>
        <dbReference type="SAM" id="SignalP"/>
    </source>
</evidence>
<organism evidence="2 3">
    <name type="scientific">Perkinsus chesapeaki</name>
    <name type="common">Clam parasite</name>
    <name type="synonym">Perkinsus andrewsi</name>
    <dbReference type="NCBI Taxonomy" id="330153"/>
    <lineage>
        <taxon>Eukaryota</taxon>
        <taxon>Sar</taxon>
        <taxon>Alveolata</taxon>
        <taxon>Perkinsozoa</taxon>
        <taxon>Perkinsea</taxon>
        <taxon>Perkinsida</taxon>
        <taxon>Perkinsidae</taxon>
        <taxon>Perkinsus</taxon>
    </lineage>
</organism>
<protein>
    <recommendedName>
        <fullName evidence="4">Chitinase</fullName>
    </recommendedName>
</protein>
<evidence type="ECO:0008006" key="4">
    <source>
        <dbReference type="Google" id="ProtNLM"/>
    </source>
</evidence>
<sequence length="329" mass="37084">MFADVKILLLVFNLGAAADVPFYKGVLYPWAVRERQFCFNDTLCPQDVTYTWDWFFNTIRAHGVKRFLFGGFSIVESKVTKDPPSYPQWNKRVFANFKQKVSSVGGSIWLELGEYFNNEKFDESVFRQSAKQFIKDYSVDGFLFNVDMPSKAEAAYKVLSTVKSLGKTAILQYWPGFEETVKKSGLGAIADYTVIYLSPYFGKSLAKTFNTNAFAIRKIRTAMNAGANARNIILRIPLIARADYATSDVGYASVLLDMHADPKGNGSRLYPPAGAYYFFSQPRAVEKVDLVRKMSLGGIMIDPAYSLCTDMYPWDKRSIFHALAQAVKA</sequence>
<name>A0A7J6LD19_PERCH</name>
<keyword evidence="1" id="KW-0732">Signal</keyword>
<proteinExistence type="predicted"/>
<dbReference type="EMBL" id="JAAPAO010000557">
    <property type="protein sequence ID" value="KAF4657147.1"/>
    <property type="molecule type" value="Genomic_DNA"/>
</dbReference>
<feature type="chain" id="PRO_5029856526" description="Chitinase" evidence="1">
    <location>
        <begin position="19"/>
        <end position="329"/>
    </location>
</feature>
<accession>A0A7J6LD19</accession>
<evidence type="ECO:0000313" key="3">
    <source>
        <dbReference type="Proteomes" id="UP000591131"/>
    </source>
</evidence>
<dbReference type="SUPFAM" id="SSF51445">
    <property type="entry name" value="(Trans)glycosidases"/>
    <property type="match status" value="1"/>
</dbReference>
<feature type="signal peptide" evidence="1">
    <location>
        <begin position="1"/>
        <end position="18"/>
    </location>
</feature>
<evidence type="ECO:0000313" key="2">
    <source>
        <dbReference type="EMBL" id="KAF4657147.1"/>
    </source>
</evidence>
<dbReference type="InterPro" id="IPR017853">
    <property type="entry name" value="GH"/>
</dbReference>
<reference evidence="2 3" key="1">
    <citation type="submission" date="2020-04" db="EMBL/GenBank/DDBJ databases">
        <title>Perkinsus chesapeaki whole genome sequence.</title>
        <authorList>
            <person name="Bogema D.R."/>
        </authorList>
    </citation>
    <scope>NUCLEOTIDE SEQUENCE [LARGE SCALE GENOMIC DNA]</scope>
    <source>
        <strain evidence="2">ATCC PRA-425</strain>
    </source>
</reference>
<keyword evidence="3" id="KW-1185">Reference proteome</keyword>
<dbReference type="Proteomes" id="UP000591131">
    <property type="component" value="Unassembled WGS sequence"/>
</dbReference>
<comment type="caution">
    <text evidence="2">The sequence shown here is derived from an EMBL/GenBank/DDBJ whole genome shotgun (WGS) entry which is preliminary data.</text>
</comment>
<dbReference type="OrthoDB" id="430106at2759"/>
<gene>
    <name evidence="2" type="ORF">FOL47_008570</name>
</gene>
<dbReference type="AlphaFoldDB" id="A0A7J6LD19"/>